<reference evidence="1 2" key="1">
    <citation type="submission" date="2014-07" db="EMBL/GenBank/DDBJ databases">
        <title>Genome of Chryseobacterium formosense LMG 24722.</title>
        <authorList>
            <person name="Pipes S.E."/>
            <person name="Stropko S.J."/>
            <person name="Newman J.D."/>
        </authorList>
    </citation>
    <scope>NUCLEOTIDE SEQUENCE [LARGE SCALE GENOMIC DNA]</scope>
    <source>
        <strain evidence="1 2">LMG 24722</strain>
    </source>
</reference>
<dbReference type="OrthoDB" id="9802795at2"/>
<comment type="caution">
    <text evidence="1">The sequence shown here is derived from an EMBL/GenBank/DDBJ whole genome shotgun (WGS) entry which is preliminary data.</text>
</comment>
<proteinExistence type="predicted"/>
<evidence type="ECO:0000313" key="2">
    <source>
        <dbReference type="Proteomes" id="UP000028713"/>
    </source>
</evidence>
<dbReference type="STRING" id="236814.IX39_19965"/>
<name>A0A085YZD7_9FLAO</name>
<dbReference type="AlphaFoldDB" id="A0A085YZD7"/>
<dbReference type="EMBL" id="JPRP01000005">
    <property type="protein sequence ID" value="KFE97550.1"/>
    <property type="molecule type" value="Genomic_DNA"/>
</dbReference>
<protein>
    <submittedName>
        <fullName evidence="1">Uncharacterized protein</fullName>
    </submittedName>
</protein>
<gene>
    <name evidence="1" type="ORF">IX39_19965</name>
</gene>
<organism evidence="1 2">
    <name type="scientific">Chryseobacterium formosense</name>
    <dbReference type="NCBI Taxonomy" id="236814"/>
    <lineage>
        <taxon>Bacteria</taxon>
        <taxon>Pseudomonadati</taxon>
        <taxon>Bacteroidota</taxon>
        <taxon>Flavobacteriia</taxon>
        <taxon>Flavobacteriales</taxon>
        <taxon>Weeksellaceae</taxon>
        <taxon>Chryseobacterium group</taxon>
        <taxon>Chryseobacterium</taxon>
    </lineage>
</organism>
<accession>A0A085YZD7</accession>
<dbReference type="Proteomes" id="UP000028713">
    <property type="component" value="Unassembled WGS sequence"/>
</dbReference>
<keyword evidence="2" id="KW-1185">Reference proteome</keyword>
<evidence type="ECO:0000313" key="1">
    <source>
        <dbReference type="EMBL" id="KFE97550.1"/>
    </source>
</evidence>
<dbReference type="RefSeq" id="WP_034679531.1">
    <property type="nucleotide sequence ID" value="NZ_FPAP01000003.1"/>
</dbReference>
<sequence length="88" mass="9531">MLTDEKVKVANIYGNNAIVQRDFSEGLDVSSQYFKIDNYSCNIISSTAIISTLKEISALDFDIVALVKASSILDVGQMSGNSSGFNFP</sequence>